<dbReference type="Gene3D" id="1.10.260.40">
    <property type="entry name" value="lambda repressor-like DNA-binding domains"/>
    <property type="match status" value="1"/>
</dbReference>
<dbReference type="GO" id="GO:0003677">
    <property type="term" value="F:DNA binding"/>
    <property type="evidence" value="ECO:0007669"/>
    <property type="project" value="InterPro"/>
</dbReference>
<dbReference type="SMART" id="SM00530">
    <property type="entry name" value="HTH_XRE"/>
    <property type="match status" value="1"/>
</dbReference>
<evidence type="ECO:0000313" key="2">
    <source>
        <dbReference type="EMBL" id="SDR69251.1"/>
    </source>
</evidence>
<dbReference type="Pfam" id="PF13560">
    <property type="entry name" value="HTH_31"/>
    <property type="match status" value="1"/>
</dbReference>
<sequence length="296" mass="32708">MPRVTGPTISRWRLSKELKRLREEAGRSFDDAAELLGCSPSKIRKIEAGEVGIVKAELDSLLDLYKVDDEELASLLRDLQKLGKQRGWWAPLGSLPKQYSVFVGLESEALRIRQFEPLVLPGLLQTEEYASALDAMCTFLTADEQARAVKVRMARQEQFWAEGADDDRSRLWVIVDEAALRRPVGGNLSIMRGQLLRVLELSERCIFQVVPFEAGSYPGTSGPFTIFDFDEDVHSPVVFTDGHAGIALLESEADVDRGNRAFAHMAAVALSPTESARKVVAIASEMATQQGGENES</sequence>
<evidence type="ECO:0000259" key="1">
    <source>
        <dbReference type="PROSITE" id="PS50943"/>
    </source>
</evidence>
<dbReference type="PROSITE" id="PS50943">
    <property type="entry name" value="HTH_CROC1"/>
    <property type="match status" value="1"/>
</dbReference>
<dbReference type="InterPro" id="IPR010982">
    <property type="entry name" value="Lambda_DNA-bd_dom_sf"/>
</dbReference>
<dbReference type="Pfam" id="PF19054">
    <property type="entry name" value="DUF5753"/>
    <property type="match status" value="1"/>
</dbReference>
<keyword evidence="3" id="KW-1185">Reference proteome</keyword>
<organism evidence="2 3">
    <name type="scientific">Actinopolymorpha singaporensis</name>
    <dbReference type="NCBI Taxonomy" id="117157"/>
    <lineage>
        <taxon>Bacteria</taxon>
        <taxon>Bacillati</taxon>
        <taxon>Actinomycetota</taxon>
        <taxon>Actinomycetes</taxon>
        <taxon>Propionibacteriales</taxon>
        <taxon>Actinopolymorphaceae</taxon>
        <taxon>Actinopolymorpha</taxon>
    </lineage>
</organism>
<reference evidence="2 3" key="1">
    <citation type="submission" date="2016-10" db="EMBL/GenBank/DDBJ databases">
        <authorList>
            <person name="de Groot N.N."/>
        </authorList>
    </citation>
    <scope>NUCLEOTIDE SEQUENCE [LARGE SCALE GENOMIC DNA]</scope>
    <source>
        <strain evidence="2 3">DSM 22024</strain>
    </source>
</reference>
<feature type="domain" description="HTH cro/C1-type" evidence="1">
    <location>
        <begin position="18"/>
        <end position="72"/>
    </location>
</feature>
<dbReference type="STRING" id="117157.SAMN04489717_0098"/>
<protein>
    <submittedName>
        <fullName evidence="2">Helix-turn-helix domain-containing protein</fullName>
    </submittedName>
</protein>
<dbReference type="CDD" id="cd00093">
    <property type="entry name" value="HTH_XRE"/>
    <property type="match status" value="1"/>
</dbReference>
<dbReference type="RefSeq" id="WP_092649516.1">
    <property type="nucleotide sequence ID" value="NZ_LT629732.1"/>
</dbReference>
<gene>
    <name evidence="2" type="ORF">SAMN04489717_0098</name>
</gene>
<accession>A0A1H1L3U1</accession>
<proteinExistence type="predicted"/>
<evidence type="ECO:0000313" key="3">
    <source>
        <dbReference type="Proteomes" id="UP000198983"/>
    </source>
</evidence>
<dbReference type="InterPro" id="IPR001387">
    <property type="entry name" value="Cro/C1-type_HTH"/>
</dbReference>
<dbReference type="AlphaFoldDB" id="A0A1H1L3U1"/>
<dbReference type="OrthoDB" id="4285266at2"/>
<dbReference type="InterPro" id="IPR043917">
    <property type="entry name" value="DUF5753"/>
</dbReference>
<name>A0A1H1L3U1_9ACTN</name>
<dbReference type="EMBL" id="LT629732">
    <property type="protein sequence ID" value="SDR69251.1"/>
    <property type="molecule type" value="Genomic_DNA"/>
</dbReference>
<dbReference type="Proteomes" id="UP000198983">
    <property type="component" value="Chromosome I"/>
</dbReference>
<dbReference type="SUPFAM" id="SSF47413">
    <property type="entry name" value="lambda repressor-like DNA-binding domains"/>
    <property type="match status" value="1"/>
</dbReference>